<protein>
    <submittedName>
        <fullName evidence="2">Uncharacterized protein</fullName>
    </submittedName>
</protein>
<keyword evidence="1" id="KW-0472">Membrane</keyword>
<evidence type="ECO:0000313" key="2">
    <source>
        <dbReference type="EMBL" id="SDZ85187.1"/>
    </source>
</evidence>
<keyword evidence="3" id="KW-1185">Reference proteome</keyword>
<dbReference type="STRING" id="150146.SAMN05443667_10114"/>
<evidence type="ECO:0000313" key="3">
    <source>
        <dbReference type="Proteomes" id="UP000198951"/>
    </source>
</evidence>
<sequence length="67" mass="7565">MKIFTNILVFLALALIIFNITLLDFNHPFQGDSMVAFVGIGASFCAVLILLIFRMSKKIEEKMNDNI</sequence>
<feature type="transmembrane region" description="Helical" evidence="1">
    <location>
        <begin position="33"/>
        <end position="53"/>
    </location>
</feature>
<organism evidence="2 3">
    <name type="scientific">Flavobacterium gillisiae</name>
    <dbReference type="NCBI Taxonomy" id="150146"/>
    <lineage>
        <taxon>Bacteria</taxon>
        <taxon>Pseudomonadati</taxon>
        <taxon>Bacteroidota</taxon>
        <taxon>Flavobacteriia</taxon>
        <taxon>Flavobacteriales</taxon>
        <taxon>Flavobacteriaceae</taxon>
        <taxon>Flavobacterium</taxon>
    </lineage>
</organism>
<dbReference type="RefSeq" id="WP_091082851.1">
    <property type="nucleotide sequence ID" value="NZ_FNRD01000001.1"/>
</dbReference>
<keyword evidence="1" id="KW-1133">Transmembrane helix</keyword>
<gene>
    <name evidence="2" type="ORF">SAMN05443667_10114</name>
</gene>
<accession>A0A1H3WDG8</accession>
<keyword evidence="1" id="KW-0812">Transmembrane</keyword>
<dbReference type="OrthoDB" id="1453319at2"/>
<dbReference type="AlphaFoldDB" id="A0A1H3WDG8"/>
<dbReference type="Proteomes" id="UP000198951">
    <property type="component" value="Unassembled WGS sequence"/>
</dbReference>
<reference evidence="3" key="1">
    <citation type="submission" date="2016-10" db="EMBL/GenBank/DDBJ databases">
        <authorList>
            <person name="Varghese N."/>
            <person name="Submissions S."/>
        </authorList>
    </citation>
    <scope>NUCLEOTIDE SEQUENCE [LARGE SCALE GENOMIC DNA]</scope>
    <source>
        <strain evidence="3">DSM 22376</strain>
    </source>
</reference>
<proteinExistence type="predicted"/>
<name>A0A1H3WDG8_9FLAO</name>
<dbReference type="EMBL" id="FNRD01000001">
    <property type="protein sequence ID" value="SDZ85187.1"/>
    <property type="molecule type" value="Genomic_DNA"/>
</dbReference>
<evidence type="ECO:0000256" key="1">
    <source>
        <dbReference type="SAM" id="Phobius"/>
    </source>
</evidence>